<dbReference type="PANTHER" id="PTHR43198:SF5">
    <property type="entry name" value="BIFUNCTIONAL TENA-E PROTEIN"/>
    <property type="match status" value="1"/>
</dbReference>
<dbReference type="InterPro" id="IPR004305">
    <property type="entry name" value="Thiaminase-2/PQQC"/>
</dbReference>
<keyword evidence="1" id="KW-0805">Transcription regulation</keyword>
<reference evidence="5 6" key="1">
    <citation type="submission" date="2023-03" db="EMBL/GenBank/DDBJ databases">
        <title>WGS of Gossypium arboreum.</title>
        <authorList>
            <person name="Yu D."/>
        </authorList>
    </citation>
    <scope>NUCLEOTIDE SEQUENCE [LARGE SCALE GENOMIC DNA]</scope>
    <source>
        <tissue evidence="5">Leaf</tissue>
    </source>
</reference>
<dbReference type="Pfam" id="PF03514">
    <property type="entry name" value="GRAS"/>
    <property type="match status" value="1"/>
</dbReference>
<dbReference type="InterPro" id="IPR005202">
    <property type="entry name" value="TF_GRAS"/>
</dbReference>
<dbReference type="Pfam" id="PF03070">
    <property type="entry name" value="TENA_THI-4"/>
    <property type="match status" value="1"/>
</dbReference>
<protein>
    <recommendedName>
        <fullName evidence="4">Thiaminase-2/PQQC domain-containing protein</fullName>
    </recommendedName>
</protein>
<feature type="region of interest" description="SAW" evidence="3">
    <location>
        <begin position="310"/>
        <end position="390"/>
    </location>
</feature>
<organism evidence="5 6">
    <name type="scientific">Gossypium arboreum</name>
    <name type="common">Tree cotton</name>
    <name type="synonym">Gossypium nanking</name>
    <dbReference type="NCBI Taxonomy" id="29729"/>
    <lineage>
        <taxon>Eukaryota</taxon>
        <taxon>Viridiplantae</taxon>
        <taxon>Streptophyta</taxon>
        <taxon>Embryophyta</taxon>
        <taxon>Tracheophyta</taxon>
        <taxon>Spermatophyta</taxon>
        <taxon>Magnoliopsida</taxon>
        <taxon>eudicotyledons</taxon>
        <taxon>Gunneridae</taxon>
        <taxon>Pentapetalae</taxon>
        <taxon>rosids</taxon>
        <taxon>malvids</taxon>
        <taxon>Malvales</taxon>
        <taxon>Malvaceae</taxon>
        <taxon>Malvoideae</taxon>
        <taxon>Gossypium</taxon>
    </lineage>
</organism>
<keyword evidence="6" id="KW-1185">Reference proteome</keyword>
<dbReference type="InterPro" id="IPR050967">
    <property type="entry name" value="Thiamine_Salvage_TenA"/>
</dbReference>
<evidence type="ECO:0000313" key="6">
    <source>
        <dbReference type="Proteomes" id="UP001358586"/>
    </source>
</evidence>
<dbReference type="EMBL" id="JARKNE010000009">
    <property type="protein sequence ID" value="KAK5805174.1"/>
    <property type="molecule type" value="Genomic_DNA"/>
</dbReference>
<dbReference type="PROSITE" id="PS50985">
    <property type="entry name" value="GRAS"/>
    <property type="match status" value="1"/>
</dbReference>
<keyword evidence="2" id="KW-0804">Transcription</keyword>
<evidence type="ECO:0000259" key="4">
    <source>
        <dbReference type="Pfam" id="PF03070"/>
    </source>
</evidence>
<gene>
    <name evidence="5" type="ORF">PVK06_032826</name>
</gene>
<evidence type="ECO:0000256" key="2">
    <source>
        <dbReference type="ARBA" id="ARBA00023163"/>
    </source>
</evidence>
<dbReference type="CDD" id="cd19357">
    <property type="entry name" value="TenA_E_At3g16990-like"/>
    <property type="match status" value="1"/>
</dbReference>
<feature type="domain" description="Thiaminase-2/PQQC" evidence="4">
    <location>
        <begin position="515"/>
        <end position="721"/>
    </location>
</feature>
<feature type="short sequence motif" description="VHIID" evidence="3">
    <location>
        <begin position="156"/>
        <end position="160"/>
    </location>
</feature>
<dbReference type="SUPFAM" id="SSF48613">
    <property type="entry name" value="Heme oxygenase-like"/>
    <property type="match status" value="1"/>
</dbReference>
<comment type="caution">
    <text evidence="5">The sequence shown here is derived from an EMBL/GenBank/DDBJ whole genome shotgun (WGS) entry which is preliminary data.</text>
</comment>
<evidence type="ECO:0000256" key="1">
    <source>
        <dbReference type="ARBA" id="ARBA00023015"/>
    </source>
</evidence>
<dbReference type="InterPro" id="IPR016084">
    <property type="entry name" value="Haem_Oase-like_multi-hlx"/>
</dbReference>
<name>A0ABR0NVH2_GOSAR</name>
<dbReference type="PANTHER" id="PTHR43198">
    <property type="entry name" value="BIFUNCTIONAL TH2 PROTEIN"/>
    <property type="match status" value="1"/>
</dbReference>
<dbReference type="Proteomes" id="UP001358586">
    <property type="component" value="Chromosome 9"/>
</dbReference>
<accession>A0ABR0NVH2</accession>
<evidence type="ECO:0000313" key="5">
    <source>
        <dbReference type="EMBL" id="KAK5805174.1"/>
    </source>
</evidence>
<feature type="region of interest" description="Leucine repeat II (LRII)" evidence="3">
    <location>
        <begin position="202"/>
        <end position="234"/>
    </location>
</feature>
<sequence>MSNDVLLSFVGGFPDKRSICNNVCESFYGVATDGCYGLLNNYGNEFERLHTGRKTEEVDDVTVLKNGVEGNLSTEDVMRRLTLKETQDVELALLLLAAAEKVGYREFECTSMLVKQCEFMSSRIGNLVQQKIKIDTGKGSRRIQAIVEHVSKAKKVHIIDLGIKTGVQWTVLMQALVSRYECPIEILKVTAVATNGKRLIKGTGKWLLSFAQSLGLPFSFKVVVVSDMLDLKENLFEVDVGETVAVYAATTLRSMLANQNSPMFANRFVEALFFFSVYFDCLVTCMKRNCVNREIVESVYFAEGIRNMVAAEGEERRVRYVKFFVWRAFFVRYGMEEILHTRYEWEMLARQMEGNSGAFCKSYQNCKIKLQQDFIHAWNPLMIISRSSTSPSTADAIIFRVTRSKTLPVYKRSLKAFRARKKSIDLAIRSRAQCISLMQALATHENPPIERLKITAIGTTLRTKMEEQALNIPFSFNTIMPAFKRQFKKQQFCRNWLHSGIQMQAKITVTETWLRKHRHLYDGATRHPFIRSIRDGNIDISAFKTWLGQDYIFVRAFVPFVASVLTKAYKGSDDGNGDVEVILGGVAALHDEISWFKKEAFKWGVQLSSIVPQKANQEYCRFLESLIGPEVEYTVAAVAFWAIETIYQESFAHCLEDDSKTPPELKETCKRWGNESFGEYCNSLRNIVDGQLEKASDDVITKAEATLLRVLEHEVDFWNMSHGRT</sequence>
<comment type="similarity">
    <text evidence="3">Belongs to the GRAS family.</text>
</comment>
<evidence type="ECO:0000256" key="3">
    <source>
        <dbReference type="PROSITE-ProRule" id="PRU01191"/>
    </source>
</evidence>
<dbReference type="Gene3D" id="1.20.910.10">
    <property type="entry name" value="Heme oxygenase-like"/>
    <property type="match status" value="1"/>
</dbReference>
<comment type="caution">
    <text evidence="3">Lacks conserved residue(s) required for the propagation of feature annotation.</text>
</comment>
<proteinExistence type="inferred from homology"/>